<dbReference type="PROSITE" id="PS52019">
    <property type="entry name" value="PKS_MFAS_DH"/>
    <property type="match status" value="1"/>
</dbReference>
<dbReference type="Pfam" id="PF00550">
    <property type="entry name" value="PP-binding"/>
    <property type="match status" value="3"/>
</dbReference>
<dbReference type="InterPro" id="IPR049552">
    <property type="entry name" value="PKS_DH_N"/>
</dbReference>
<dbReference type="SUPFAM" id="SSF47336">
    <property type="entry name" value="ACP-like"/>
    <property type="match status" value="3"/>
</dbReference>
<evidence type="ECO:0000256" key="4">
    <source>
        <dbReference type="PROSITE-ProRule" id="PRU01363"/>
    </source>
</evidence>
<dbReference type="PRINTS" id="PR01483">
    <property type="entry name" value="FASYNTHASE"/>
</dbReference>
<dbReference type="InterPro" id="IPR050091">
    <property type="entry name" value="PKS_NRPS_Biosynth_Enz"/>
</dbReference>
<dbReference type="EMBL" id="GU474843">
    <property type="protein sequence ID" value="ADI16666.1"/>
    <property type="molecule type" value="Genomic_DNA"/>
</dbReference>
<dbReference type="Pfam" id="PF02801">
    <property type="entry name" value="Ketoacyl-synt_C"/>
    <property type="match status" value="1"/>
</dbReference>
<dbReference type="InterPro" id="IPR014031">
    <property type="entry name" value="Ketoacyl_synth_C"/>
</dbReference>
<dbReference type="Gene3D" id="3.10.129.110">
    <property type="entry name" value="Polyketide synthase dehydratase"/>
    <property type="match status" value="1"/>
</dbReference>
<dbReference type="InterPro" id="IPR057326">
    <property type="entry name" value="KR_dom"/>
</dbReference>
<feature type="compositionally biased region" description="Low complexity" evidence="5">
    <location>
        <begin position="1805"/>
        <end position="1818"/>
    </location>
</feature>
<evidence type="ECO:0000256" key="3">
    <source>
        <dbReference type="ARBA" id="ARBA00022679"/>
    </source>
</evidence>
<dbReference type="GO" id="GO:0004315">
    <property type="term" value="F:3-oxoacyl-[acyl-carrier-protein] synthase activity"/>
    <property type="evidence" value="ECO:0007669"/>
    <property type="project" value="InterPro"/>
</dbReference>
<feature type="domain" description="Ketosynthase family 3 (KS3)" evidence="7">
    <location>
        <begin position="19"/>
        <end position="479"/>
    </location>
</feature>
<accession>E0XQH5</accession>
<dbReference type="InterPro" id="IPR009081">
    <property type="entry name" value="PP-bd_ACP"/>
</dbReference>
<evidence type="ECO:0000259" key="6">
    <source>
        <dbReference type="PROSITE" id="PS50075"/>
    </source>
</evidence>
<dbReference type="PROSITE" id="PS00018">
    <property type="entry name" value="EF_HAND_1"/>
    <property type="match status" value="1"/>
</dbReference>
<organism evidence="9">
    <name type="scientific">uncultured Rhodobacterales bacterium HF0010_04M21</name>
    <dbReference type="NCBI Taxonomy" id="710782"/>
    <lineage>
        <taxon>Bacteria</taxon>
        <taxon>Pseudomonadati</taxon>
        <taxon>Pseudomonadota</taxon>
        <taxon>Alphaproteobacteria</taxon>
        <taxon>Rhodobacterales</taxon>
        <taxon>environmental samples</taxon>
    </lineage>
</organism>
<feature type="domain" description="Ketosynthase family 3 (KS3)" evidence="7">
    <location>
        <begin position="1153"/>
        <end position="1618"/>
    </location>
</feature>
<dbReference type="Gene3D" id="3.40.47.10">
    <property type="match status" value="3"/>
</dbReference>
<feature type="region of interest" description="Disordered" evidence="5">
    <location>
        <begin position="2043"/>
        <end position="2073"/>
    </location>
</feature>
<feature type="region of interest" description="N-terminal hotdog fold" evidence="4">
    <location>
        <begin position="2629"/>
        <end position="2761"/>
    </location>
</feature>
<dbReference type="SMART" id="SM00825">
    <property type="entry name" value="PKS_KS"/>
    <property type="match status" value="1"/>
</dbReference>
<dbReference type="InterPro" id="IPR036291">
    <property type="entry name" value="NAD(P)-bd_dom_sf"/>
</dbReference>
<dbReference type="Pfam" id="PF00109">
    <property type="entry name" value="ketoacyl-synt"/>
    <property type="match status" value="2"/>
</dbReference>
<keyword evidence="2" id="KW-0597">Phosphoprotein</keyword>
<evidence type="ECO:0000259" key="8">
    <source>
        <dbReference type="PROSITE" id="PS52019"/>
    </source>
</evidence>
<dbReference type="InterPro" id="IPR020841">
    <property type="entry name" value="PKS_Beta-ketoAc_synthase_dom"/>
</dbReference>
<evidence type="ECO:0000259" key="7">
    <source>
        <dbReference type="PROSITE" id="PS52004"/>
    </source>
</evidence>
<dbReference type="Gene3D" id="3.40.366.10">
    <property type="entry name" value="Malonyl-Coenzyme A Acyl Carrier Protein, domain 2"/>
    <property type="match status" value="1"/>
</dbReference>
<dbReference type="InterPro" id="IPR014030">
    <property type="entry name" value="Ketoacyl_synth_N"/>
</dbReference>
<dbReference type="SUPFAM" id="SSF53901">
    <property type="entry name" value="Thiolase-like"/>
    <property type="match status" value="3"/>
</dbReference>
<dbReference type="InterPro" id="IPR001227">
    <property type="entry name" value="Ac_transferase_dom_sf"/>
</dbReference>
<dbReference type="InterPro" id="IPR049900">
    <property type="entry name" value="PKS_mFAS_DH"/>
</dbReference>
<evidence type="ECO:0000256" key="2">
    <source>
        <dbReference type="ARBA" id="ARBA00022553"/>
    </source>
</evidence>
<feature type="domain" description="PKS/mFAS DH" evidence="8">
    <location>
        <begin position="2629"/>
        <end position="2939"/>
    </location>
</feature>
<dbReference type="Gene3D" id="3.30.70.250">
    <property type="entry name" value="Malonyl-CoA ACP transacylase, ACP-binding"/>
    <property type="match status" value="1"/>
</dbReference>
<dbReference type="InterPro" id="IPR036736">
    <property type="entry name" value="ACP-like_sf"/>
</dbReference>
<keyword evidence="3" id="KW-0808">Transferase</keyword>
<dbReference type="InterPro" id="IPR016039">
    <property type="entry name" value="Thiolase-like"/>
</dbReference>
<keyword evidence="1" id="KW-0596">Phosphopantetheine</keyword>
<dbReference type="GO" id="GO:0005835">
    <property type="term" value="C:fatty acid synthase complex"/>
    <property type="evidence" value="ECO:0007669"/>
    <property type="project" value="InterPro"/>
</dbReference>
<feature type="region of interest" description="Disordered" evidence="5">
    <location>
        <begin position="1663"/>
        <end position="1713"/>
    </location>
</feature>
<dbReference type="SUPFAM" id="SSF51735">
    <property type="entry name" value="NAD(P)-binding Rossmann-fold domains"/>
    <property type="match status" value="2"/>
</dbReference>
<feature type="compositionally biased region" description="Low complexity" evidence="5">
    <location>
        <begin position="1682"/>
        <end position="1693"/>
    </location>
</feature>
<proteinExistence type="predicted"/>
<sequence length="2946" mass="313164">MTLTTEDGKPCEGIDQGPFEPIAVIGLGALMPDAHDIDAFWQNILDAKVSIKALPEGRWPGPIDHFWKEGGPGAHTEGFTYAKIGALVSDAEFDWRRWRQPPGTLPQIDPCQLWAVTVSADAIEHAGYDGDAKDIDRTRTGVVFANALGGENRNLSNLRVWSDHTGAVAKAHGLPEENLGAFSDAMLEGAPRVDEDTMPGELANVVSGRVANLLDLQGPNHAMDAACASSMAAVLDACRLLQTRQVDVMLAGASDRTMDPATFAKFSAIGALSPSHSSPFDARANGFVMGEGAGVLVLKRLSDAMRDGDEIYSVIRGIGGSSDGRGKGITAPSQRGQIQAIARAYSQAGYDASSVELVEAHGTSTKVGDATELSTLSRLWTGVEGAGNVAVGSIKSQIGHLKAAAGIAGIMKSVMALHHRTIPPSANFETPNPTVDWSNIPFFVPTAPLEWPRPSSHPRRAGVSAFGFGGTNFHIALEGYEPDYHAPMAAEWDARWTAYSGQGPISAPSIFDGSLPATMTHDEIKAVEGGLMLLSASSLEALHEAVQAISFEGPLFDDDPRGLRLSSALQTASASFDAEAPFRMALVATSWAEFTKRQTLAGQAMLDAEKWGFLQAQGVLVTDQPAMPAEAKIVHMYPGQGSQYVGMTADLVQRFTAPAEVWSQADETMVEVLGGETLSGFVLRSSLSKEELKEAEHKLKQTEYTQPAMLTADLAIERTLGAYGHAPDMVAGHSLGEYAALMSSGILDMDGALRAAAARGTEMGSVEIDDKGLMASVTAPYETVEAVLEATEGYVIAANKNSPKMTVIAGETAPVKAAMATFEEQGFSCVALATSHAFHSRIVAPANEPLRRFLEGLEIRWPSVPITANVDGAFYPTEGADSKAAILEQLAPQMSSSVEWTKQIETMYNAGGRVFVEVGPKRALTMFAMQILEGKPHVPVMTNHPKQGGVASFLTAIGALALAGRPPVWPSLDALQDGFKAGPVEARSAGVLTPTVSSAELESLRVRARPLPGSGGAAPSIVAPAASPAAVVHAGPLDADYARDRAIRAYVGDRIAAYSGYPASFCHGHVSLTDGLGLTPQQVQSVVATIAAEATTDAEYNPSGALTAGDLNRWVSAPPASWAPMTSLAAPAPLKVAPVQATAALQTTSRRDVDPYVVTGISLGLPGMDRVFSEDAFEKLVRGETCISEVSDEYKQRLLDKNIVRLIKGRDGSVNMDQAKVFGDIPQLAGLKGAFDLAEEFGIDPKAILAWDISTQLAVAAGLLALRDAGIPLTPVEQVGKGGLRLIRNWQVPQVQRERTGIVFSSCFPGLQMSIKHAKNDGDDGEGRFDRRYLFQTLNMGHSQFAQYTGIRGPNTTINLACATATAAFGVAEDWLDAGRVDRVVIISGDDVTGDDLWEWIAGGFAASGAAATNNVVEETALPFDRRRNGLILGMGAAAFVVERHSEAQQRGVQPIAEVLGSTTANSAYHGTRLDVDHVGQVVNGFITDMERRWGLDRHAMAPNTVFFSHETYTPARGGSAQSEVKALRDTFGESTNKLVIANTKGFTGHPMAVGIEDASMLYGLKTGRIPPIANHREKDPELGDLNLSTGGDYPELQYGLRFAAGFGSQIALSLMRRWPVQGERINGAKLLAWARGLAGTDDVVMRVLQNKLVAYVNGDDNLHGGVQGDPWPPTAEWEGRPSVVDAPAAPAAPAAPTPPVSPAPAEAPTPAVPAPAGPVVADGEMVATVIEVVVNHTGYPADFVELDQDLEGELGIDTVKQAEIMADIRERFGLPVDEDFVLADYPTLNHMIGYIQRMTGSGGVAPSATPTPVASSPAQPPAPVASQDVPAAAAPAAAMAPATVVGDAEMTATVVAVVVEHTGYPADFIELDQDLEGELGIDTVKQAEIMADIRDKFSLPIDEDFVLADHPTLNHMIGYIQRMKGGGSGTAPPAPVPAPAVSATPAPAAATVPAPVVPAGSHADIEEVLVAVVVDHTGYPADFIEMDQDLEGELGIDTVKQAEIMAEIRDRFALPVDEDFVLADHPTLNHFTAYIVKMRGGTTGTAGTEPEPTGDEAAAPVGQDRPSSHEDGTRRWQVEIEDCPGEAAPLVVSGTVVVSDDGWGIAEAFCRRMEARGLSAVRVGFESRIRTASRHDEGGRTVYRADPEQPEHLAWIAEQLEGTVVAGLVHMAPLKLASEQWAEDSYPSSQIALAAHGWFGLLKELGGALSTDAPGFVASVTSLDGRHGNLGDRFNAVQCAASGVTKSYAFERPDLRCRALDLHPDFVLDEAEAAQRIEDDVFGLGGEVEVGLDRDGRRWALVAFAEDVVDELQPLTSEDTWLVSGGGSGVTAASVIGVATASNGAGANFELLGRSKLIESTAEWINWSEDQLMEEKNALRQRLVDASESGKVTMVEWNRAWQRFTRSRDVYITLNAIAETGNQAHYHAVDVMDRQALQDLGTSLGRPITGIVHGAGLEDSKLVADKGYDVFDRVVRVKVDGWQSLLSAVKASGPDAPSFACCFTSVAGRFGNGGQTDYAAANSVLDAEMARLTAAHACRAVAIGWTGWRDVGMATRGSIEAVFAAAGIETLAVEDGVAIFVDEALRGGKRRVLGCGSLGLMDRFSSFREAPLKLPGAMAAAMADPTRFPFVDKVVAFEEGQRLTTQSTLSTSDHPFLDDHAIEGVPYHPGVMALEMFAQASLLLHPSSCLAGFEEVTFGLPVKLIKGPMTVRVEAEVDRVDGDLTWVRCRLVSDLMNSKGEVFGQRDHHQAMVRLVEKQDDLRPFLEREVGMLPAIGTPPLAELLHPASFIYDRYFHGPRFQSHGGVLGGVSDTNEPGIDGLALMRHQLPASDQFAVERSGEAVLLEALPMLIEAGFQNAGLVAMEVLGYSSLPVGIAWSTMLRVPEEDEVLRLRTVQLEALEDGTTVHDVLVVGDDDAPVMALKGLRLKAMANVPDDQRFSLER</sequence>
<dbReference type="PANTHER" id="PTHR43775">
    <property type="entry name" value="FATTY ACID SYNTHASE"/>
    <property type="match status" value="1"/>
</dbReference>
<dbReference type="SUPFAM" id="SSF55048">
    <property type="entry name" value="Probable ACP-binding domain of malonyl-CoA ACP transacylase"/>
    <property type="match status" value="1"/>
</dbReference>
<reference evidence="9" key="1">
    <citation type="journal article" date="2011" name="Environ. Microbiol.">
        <title>Time-series analyses of Monterey Bay coastal microbial picoplankton using a 'genome proxy' microarray.</title>
        <authorList>
            <person name="Rich V.I."/>
            <person name="Pham V.D."/>
            <person name="Eppley J."/>
            <person name="Shi Y."/>
            <person name="DeLong E.F."/>
        </authorList>
    </citation>
    <scope>NUCLEOTIDE SEQUENCE</scope>
</reference>
<dbReference type="SUPFAM" id="SSF52151">
    <property type="entry name" value="FabD/lysophospholipase-like"/>
    <property type="match status" value="1"/>
</dbReference>
<comment type="caution">
    <text evidence="4">Lacks conserved residue(s) required for the propagation of feature annotation.</text>
</comment>
<dbReference type="Pfam" id="PF21089">
    <property type="entry name" value="PKS_DH_N"/>
    <property type="match status" value="1"/>
</dbReference>
<dbReference type="Pfam" id="PF08659">
    <property type="entry name" value="KR"/>
    <property type="match status" value="1"/>
</dbReference>
<dbReference type="InterPro" id="IPR014043">
    <property type="entry name" value="Acyl_transferase_dom"/>
</dbReference>
<dbReference type="SUPFAM" id="SSF54637">
    <property type="entry name" value="Thioesterase/thiol ester dehydrase-isomerase"/>
    <property type="match status" value="1"/>
</dbReference>
<dbReference type="InterPro" id="IPR018201">
    <property type="entry name" value="Ketoacyl_synth_AS"/>
</dbReference>
<feature type="region of interest" description="Disordered" evidence="5">
    <location>
        <begin position="1804"/>
        <end position="1827"/>
    </location>
</feature>
<dbReference type="PROSITE" id="PS52004">
    <property type="entry name" value="KS3_2"/>
    <property type="match status" value="2"/>
</dbReference>
<name>E0XQH5_9RHOB</name>
<dbReference type="InterPro" id="IPR003965">
    <property type="entry name" value="Fatty_acid_synthase"/>
</dbReference>
<dbReference type="Gene3D" id="1.10.1200.10">
    <property type="entry name" value="ACP-like"/>
    <property type="match status" value="3"/>
</dbReference>
<feature type="region of interest" description="C-terminal hotdog fold" evidence="4">
    <location>
        <begin position="2784"/>
        <end position="2939"/>
    </location>
</feature>
<evidence type="ECO:0000313" key="9">
    <source>
        <dbReference type="EMBL" id="ADI16666.1"/>
    </source>
</evidence>
<dbReference type="PANTHER" id="PTHR43775:SF51">
    <property type="entry name" value="INACTIVE PHENOLPHTHIOCEROL SYNTHESIS POLYKETIDE SYNTHASE TYPE I PKS1-RELATED"/>
    <property type="match status" value="1"/>
</dbReference>
<dbReference type="SMART" id="SM00822">
    <property type="entry name" value="PKS_KR"/>
    <property type="match status" value="1"/>
</dbReference>
<protein>
    <submittedName>
        <fullName evidence="9">Polyketide synthase modules and related proteins</fullName>
    </submittedName>
</protein>
<dbReference type="InterPro" id="IPR042104">
    <property type="entry name" value="PKS_dehydratase_sf"/>
</dbReference>
<feature type="domain" description="Carrier" evidence="6">
    <location>
        <begin position="1849"/>
        <end position="1925"/>
    </location>
</feature>
<evidence type="ECO:0000256" key="5">
    <source>
        <dbReference type="SAM" id="MobiDB-lite"/>
    </source>
</evidence>
<dbReference type="PROSITE" id="PS50075">
    <property type="entry name" value="CARRIER"/>
    <property type="match status" value="3"/>
</dbReference>
<dbReference type="InterPro" id="IPR029069">
    <property type="entry name" value="HotDog_dom_sf"/>
</dbReference>
<feature type="domain" description="Carrier" evidence="6">
    <location>
        <begin position="1724"/>
        <end position="1800"/>
    </location>
</feature>
<feature type="compositionally biased region" description="Pro residues" evidence="5">
    <location>
        <begin position="1694"/>
        <end position="1713"/>
    </location>
</feature>
<dbReference type="Pfam" id="PF00698">
    <property type="entry name" value="Acyl_transf_1"/>
    <property type="match status" value="1"/>
</dbReference>
<dbReference type="InterPro" id="IPR018247">
    <property type="entry name" value="EF_Hand_1_Ca_BS"/>
</dbReference>
<dbReference type="InterPro" id="IPR016036">
    <property type="entry name" value="Malonyl_transacylase_ACP-bd"/>
</dbReference>
<evidence type="ECO:0000256" key="1">
    <source>
        <dbReference type="ARBA" id="ARBA00022450"/>
    </source>
</evidence>
<feature type="domain" description="Carrier" evidence="6">
    <location>
        <begin position="1964"/>
        <end position="2040"/>
    </location>
</feature>
<dbReference type="CDD" id="cd00833">
    <property type="entry name" value="PKS"/>
    <property type="match status" value="1"/>
</dbReference>
<dbReference type="Gene3D" id="3.40.50.720">
    <property type="entry name" value="NAD(P)-binding Rossmann-like Domain"/>
    <property type="match status" value="1"/>
</dbReference>
<dbReference type="GO" id="GO:0004312">
    <property type="term" value="F:fatty acid synthase activity"/>
    <property type="evidence" value="ECO:0007669"/>
    <property type="project" value="InterPro"/>
</dbReference>
<dbReference type="SMART" id="SM00827">
    <property type="entry name" value="PKS_AT"/>
    <property type="match status" value="1"/>
</dbReference>
<dbReference type="PROSITE" id="PS00606">
    <property type="entry name" value="KS3_1"/>
    <property type="match status" value="2"/>
</dbReference>
<dbReference type="InterPro" id="IPR013968">
    <property type="entry name" value="PKS_KR"/>
</dbReference>
<dbReference type="GO" id="GO:0006633">
    <property type="term" value="P:fatty acid biosynthetic process"/>
    <property type="evidence" value="ECO:0007669"/>
    <property type="project" value="InterPro"/>
</dbReference>
<dbReference type="InterPro" id="IPR016035">
    <property type="entry name" value="Acyl_Trfase/lysoPLipase"/>
</dbReference>